<dbReference type="NCBIfam" id="NF002879">
    <property type="entry name" value="PRK03333.1"/>
    <property type="match status" value="1"/>
</dbReference>
<dbReference type="InterPro" id="IPR007344">
    <property type="entry name" value="GrpB/CoaE"/>
</dbReference>
<evidence type="ECO:0000313" key="11">
    <source>
        <dbReference type="Proteomes" id="UP000322244"/>
    </source>
</evidence>
<evidence type="ECO:0000256" key="1">
    <source>
        <dbReference type="ARBA" id="ARBA00008826"/>
    </source>
</evidence>
<dbReference type="PANTHER" id="PTHR10695:SF46">
    <property type="entry name" value="BIFUNCTIONAL COENZYME A SYNTHASE-RELATED"/>
    <property type="match status" value="1"/>
</dbReference>
<dbReference type="InterPro" id="IPR043519">
    <property type="entry name" value="NT_sf"/>
</dbReference>
<evidence type="ECO:0000256" key="4">
    <source>
        <dbReference type="ARBA" id="ARBA00022741"/>
    </source>
</evidence>
<evidence type="ECO:0000256" key="6">
    <source>
        <dbReference type="ARBA" id="ARBA00022993"/>
    </source>
</evidence>
<dbReference type="EMBL" id="VLNY01000012">
    <property type="protein sequence ID" value="KAA0021078.1"/>
    <property type="molecule type" value="Genomic_DNA"/>
</dbReference>
<evidence type="ECO:0000256" key="8">
    <source>
        <dbReference type="NCBIfam" id="TIGR00152"/>
    </source>
</evidence>
<dbReference type="OrthoDB" id="9812943at2"/>
<comment type="pathway">
    <text evidence="7">Cofactor biosynthesis; coenzyme A biosynthesis; CoA from (R)-pantothenate: step 5/5.</text>
</comment>
<keyword evidence="7 10" id="KW-0808">Transferase</keyword>
<dbReference type="EC" id="2.7.1.24" evidence="7 8"/>
<comment type="function">
    <text evidence="7">Catalyzes the phosphorylation of the 3'-hydroxyl group of dephosphocoenzyme A to form coenzyme A.</text>
</comment>
<keyword evidence="7 10" id="KW-0418">Kinase</keyword>
<dbReference type="InterPro" id="IPR027417">
    <property type="entry name" value="P-loop_NTPase"/>
</dbReference>
<dbReference type="CDD" id="cd02022">
    <property type="entry name" value="DPCK"/>
    <property type="match status" value="1"/>
</dbReference>
<dbReference type="Proteomes" id="UP000322244">
    <property type="component" value="Unassembled WGS sequence"/>
</dbReference>
<dbReference type="GO" id="GO:0005524">
    <property type="term" value="F:ATP binding"/>
    <property type="evidence" value="ECO:0007669"/>
    <property type="project" value="UniProtKB-UniRule"/>
</dbReference>
<dbReference type="Pfam" id="PF04229">
    <property type="entry name" value="GrpB"/>
    <property type="match status" value="1"/>
</dbReference>
<dbReference type="GO" id="GO:0005737">
    <property type="term" value="C:cytoplasm"/>
    <property type="evidence" value="ECO:0007669"/>
    <property type="project" value="UniProtKB-SubCell"/>
</dbReference>
<dbReference type="UniPathway" id="UPA00241">
    <property type="reaction ID" value="UER00356"/>
</dbReference>
<dbReference type="PANTHER" id="PTHR10695">
    <property type="entry name" value="DEPHOSPHO-COA KINASE-RELATED"/>
    <property type="match status" value="1"/>
</dbReference>
<evidence type="ECO:0000256" key="3">
    <source>
        <dbReference type="ARBA" id="ARBA00022490"/>
    </source>
</evidence>
<dbReference type="Gene3D" id="3.40.50.300">
    <property type="entry name" value="P-loop containing nucleotide triphosphate hydrolases"/>
    <property type="match status" value="1"/>
</dbReference>
<comment type="similarity">
    <text evidence="1">In the N-terminal section; belongs to the CoaE family.</text>
</comment>
<dbReference type="Pfam" id="PF01121">
    <property type="entry name" value="CoaE"/>
    <property type="match status" value="1"/>
</dbReference>
<evidence type="ECO:0000256" key="7">
    <source>
        <dbReference type="HAMAP-Rule" id="MF_00376"/>
    </source>
</evidence>
<comment type="subcellular location">
    <subcellularLocation>
        <location evidence="7">Cytoplasm</location>
    </subcellularLocation>
</comment>
<comment type="catalytic activity">
    <reaction evidence="7">
        <text>3'-dephospho-CoA + ATP = ADP + CoA + H(+)</text>
        <dbReference type="Rhea" id="RHEA:18245"/>
        <dbReference type="ChEBI" id="CHEBI:15378"/>
        <dbReference type="ChEBI" id="CHEBI:30616"/>
        <dbReference type="ChEBI" id="CHEBI:57287"/>
        <dbReference type="ChEBI" id="CHEBI:57328"/>
        <dbReference type="ChEBI" id="CHEBI:456216"/>
        <dbReference type="EC" id="2.7.1.24"/>
    </reaction>
</comment>
<keyword evidence="5 7" id="KW-0067">ATP-binding</keyword>
<evidence type="ECO:0000313" key="10">
    <source>
        <dbReference type="EMBL" id="KAA0021078.1"/>
    </source>
</evidence>
<keyword evidence="3 7" id="KW-0963">Cytoplasm</keyword>
<dbReference type="PROSITE" id="PS51219">
    <property type="entry name" value="DPCK"/>
    <property type="match status" value="1"/>
</dbReference>
<dbReference type="GO" id="GO:0004140">
    <property type="term" value="F:dephospho-CoA kinase activity"/>
    <property type="evidence" value="ECO:0007669"/>
    <property type="project" value="UniProtKB-UniRule"/>
</dbReference>
<keyword evidence="6 7" id="KW-0173">Coenzyme A biosynthesis</keyword>
<dbReference type="InterPro" id="IPR001977">
    <property type="entry name" value="Depp_CoAkinase"/>
</dbReference>
<dbReference type="Gene3D" id="3.30.460.10">
    <property type="entry name" value="Beta Polymerase, domain 2"/>
    <property type="match status" value="1"/>
</dbReference>
<dbReference type="SUPFAM" id="SSF81301">
    <property type="entry name" value="Nucleotidyltransferase"/>
    <property type="match status" value="1"/>
</dbReference>
<name>A0A5A7S4H1_9NOCA</name>
<comment type="similarity">
    <text evidence="7">Belongs to the CoaE family.</text>
</comment>
<sequence>MLRIGLTGGMGAGKSTVSKVLAQLGAVIVDADAIAREVVEPGTPGLASLVTAFGDDLLRPDGTLDRAALAAKAFADPESTKKLNAIVHPLVGARTAELIDGAPADAIVVQDIPLLVEGKLGAFFNLVIVVWVDAEERVRRLVEFRDIPESDARARIAAQATDDQRRAAADVWLDNSGEPGSLDSVVRKLWDERLVPFERNVRERIASQYLPEIVPANHEWPAQAARLVARLRAVCGDKVTRIDHVGSTAAGTEAQDVIELQITTANQEAAKQLVEPLAAAGFPQIEAGNYGSADPGRPANVDVRVGE</sequence>
<feature type="region of interest" description="Disordered" evidence="9">
    <location>
        <begin position="287"/>
        <end position="307"/>
    </location>
</feature>
<protein>
    <recommendedName>
        <fullName evidence="7 8">Dephospho-CoA kinase</fullName>
        <ecNumber evidence="7 8">2.7.1.24</ecNumber>
    </recommendedName>
    <alternativeName>
        <fullName evidence="7">Dephosphocoenzyme A kinase</fullName>
    </alternativeName>
</protein>
<keyword evidence="11" id="KW-1185">Reference proteome</keyword>
<gene>
    <name evidence="7" type="primary">coaE</name>
    <name evidence="10" type="ORF">FOY51_20890</name>
</gene>
<comment type="caution">
    <text evidence="10">The sequence shown here is derived from an EMBL/GenBank/DDBJ whole genome shotgun (WGS) entry which is preliminary data.</text>
</comment>
<organism evidence="10 11">
    <name type="scientific">Antrihabitans cavernicola</name>
    <dbReference type="NCBI Taxonomy" id="2495913"/>
    <lineage>
        <taxon>Bacteria</taxon>
        <taxon>Bacillati</taxon>
        <taxon>Actinomycetota</taxon>
        <taxon>Actinomycetes</taxon>
        <taxon>Mycobacteriales</taxon>
        <taxon>Nocardiaceae</taxon>
        <taxon>Antrihabitans</taxon>
    </lineage>
</organism>
<dbReference type="AlphaFoldDB" id="A0A5A7S4H1"/>
<feature type="binding site" evidence="7">
    <location>
        <begin position="11"/>
        <end position="16"/>
    </location>
    <ligand>
        <name>ATP</name>
        <dbReference type="ChEBI" id="CHEBI:30616"/>
    </ligand>
</feature>
<dbReference type="HAMAP" id="MF_00376">
    <property type="entry name" value="Dephospho_CoA_kinase"/>
    <property type="match status" value="1"/>
</dbReference>
<evidence type="ECO:0000256" key="9">
    <source>
        <dbReference type="SAM" id="MobiDB-lite"/>
    </source>
</evidence>
<evidence type="ECO:0000256" key="2">
    <source>
        <dbReference type="ARBA" id="ARBA00011058"/>
    </source>
</evidence>
<dbReference type="NCBIfam" id="TIGR00152">
    <property type="entry name" value="dephospho-CoA kinase"/>
    <property type="match status" value="1"/>
</dbReference>
<comment type="similarity">
    <text evidence="2">In the C-terminal section; belongs to the UPF0157 (GrpB) family.</text>
</comment>
<proteinExistence type="inferred from homology"/>
<reference evidence="10 11" key="1">
    <citation type="submission" date="2019-07" db="EMBL/GenBank/DDBJ databases">
        <title>Rhodococcus cavernicolus sp. nov., isolated from a cave.</title>
        <authorList>
            <person name="Lee S.D."/>
        </authorList>
    </citation>
    <scope>NUCLEOTIDE SEQUENCE [LARGE SCALE GENOMIC DNA]</scope>
    <source>
        <strain evidence="10 11">C1-24</strain>
    </source>
</reference>
<dbReference type="SUPFAM" id="SSF52540">
    <property type="entry name" value="P-loop containing nucleoside triphosphate hydrolases"/>
    <property type="match status" value="1"/>
</dbReference>
<accession>A0A5A7S4H1</accession>
<dbReference type="GO" id="GO:0015937">
    <property type="term" value="P:coenzyme A biosynthetic process"/>
    <property type="evidence" value="ECO:0007669"/>
    <property type="project" value="UniProtKB-UniRule"/>
</dbReference>
<keyword evidence="4 7" id="KW-0547">Nucleotide-binding</keyword>
<evidence type="ECO:0000256" key="5">
    <source>
        <dbReference type="ARBA" id="ARBA00022840"/>
    </source>
</evidence>